<dbReference type="PANTHER" id="PTHR36839:SF1">
    <property type="entry name" value="METALLO-BETA-LACTAMASE FAMILY PROTEIN (AFU_ORTHOLOGUE AFUA_5G12770)"/>
    <property type="match status" value="1"/>
</dbReference>
<evidence type="ECO:0000313" key="2">
    <source>
        <dbReference type="Proteomes" id="UP001523392"/>
    </source>
</evidence>
<accession>A0ABT1D4V6</accession>
<dbReference type="Proteomes" id="UP001523392">
    <property type="component" value="Unassembled WGS sequence"/>
</dbReference>
<organism evidence="1 2">
    <name type="scientific">Siccirubricoccus soli</name>
    <dbReference type="NCBI Taxonomy" id="2899147"/>
    <lineage>
        <taxon>Bacteria</taxon>
        <taxon>Pseudomonadati</taxon>
        <taxon>Pseudomonadota</taxon>
        <taxon>Alphaproteobacteria</taxon>
        <taxon>Acetobacterales</taxon>
        <taxon>Roseomonadaceae</taxon>
        <taxon>Siccirubricoccus</taxon>
    </lineage>
</organism>
<gene>
    <name evidence="1" type="ORF">JYK14_12375</name>
</gene>
<evidence type="ECO:0000313" key="1">
    <source>
        <dbReference type="EMBL" id="MCO6416949.1"/>
    </source>
</evidence>
<dbReference type="PANTHER" id="PTHR36839">
    <property type="entry name" value="METALLO-BETA-LACTAMASE FAMILY PROTEIN (AFU_ORTHOLOGUE AFUA_5G12770)"/>
    <property type="match status" value="1"/>
</dbReference>
<keyword evidence="2" id="KW-1185">Reference proteome</keyword>
<proteinExistence type="predicted"/>
<dbReference type="SUPFAM" id="SSF56281">
    <property type="entry name" value="Metallo-hydrolase/oxidoreductase"/>
    <property type="match status" value="1"/>
</dbReference>
<sequence length="272" mass="29806">MPLFLCQTCSTQFAESAAPQPACPICEDERQYVPARGQQWTTLERLRGGHANTWRALEPELLAIRSVPAVGIDQRALLVRTQQGNLLWDCIALLDEATITLVRALGGLTGVAISHPHYYSAMVEWGREFGVPVWLHAADRQHVMRPDPCLRFWEGDRQPVLPGLTLHRLGGHFAGGTIAHWEAGAGGRGALLSGDILQVMPDRKHLGFMRSYPCLIPLPPAEVQRMAAYCEGLGFDAIYGAFQEREIVAGAKAALAKSAARYCAWVSGMVEP</sequence>
<protein>
    <submittedName>
        <fullName evidence="1">MBL fold metallo-hydrolase</fullName>
    </submittedName>
</protein>
<comment type="caution">
    <text evidence="1">The sequence shown here is derived from an EMBL/GenBank/DDBJ whole genome shotgun (WGS) entry which is preliminary data.</text>
</comment>
<dbReference type="Gene3D" id="3.60.15.10">
    <property type="entry name" value="Ribonuclease Z/Hydroxyacylglutathione hydrolase-like"/>
    <property type="match status" value="1"/>
</dbReference>
<dbReference type="InterPro" id="IPR036866">
    <property type="entry name" value="RibonucZ/Hydroxyglut_hydro"/>
</dbReference>
<reference evidence="1 2" key="1">
    <citation type="submission" date="2021-12" db="EMBL/GenBank/DDBJ databases">
        <title>Siccirubricoccus leaddurans sp. nov., a high concentration Zn2+ tolerance bacterium.</title>
        <authorList>
            <person name="Cao Y."/>
        </authorList>
    </citation>
    <scope>NUCLEOTIDE SEQUENCE [LARGE SCALE GENOMIC DNA]</scope>
    <source>
        <strain evidence="1 2">KC 17139</strain>
    </source>
</reference>
<dbReference type="EMBL" id="JAFIRR010000071">
    <property type="protein sequence ID" value="MCO6416949.1"/>
    <property type="molecule type" value="Genomic_DNA"/>
</dbReference>
<name>A0ABT1D4V6_9PROT</name>
<dbReference type="RefSeq" id="WP_252953576.1">
    <property type="nucleotide sequence ID" value="NZ_JAFIRR010000071.1"/>
</dbReference>